<dbReference type="HOGENOM" id="CLU_2212429_0_0_1"/>
<evidence type="ECO:0000313" key="2">
    <source>
        <dbReference type="EnsemblMetazoa" id="CapteP215715"/>
    </source>
</evidence>
<accession>R7TM91</accession>
<dbReference type="EMBL" id="KB310036">
    <property type="protein sequence ID" value="ELT92676.1"/>
    <property type="molecule type" value="Genomic_DNA"/>
</dbReference>
<keyword evidence="3" id="KW-1185">Reference proteome</keyword>
<dbReference type="EMBL" id="AMQN01013196">
    <property type="status" value="NOT_ANNOTATED_CDS"/>
    <property type="molecule type" value="Genomic_DNA"/>
</dbReference>
<dbReference type="EnsemblMetazoa" id="CapteT215715">
    <property type="protein sequence ID" value="CapteP215715"/>
    <property type="gene ID" value="CapteG215715"/>
</dbReference>
<gene>
    <name evidence="1" type="ORF">CAPTEDRAFT_215715</name>
</gene>
<dbReference type="Proteomes" id="UP000014760">
    <property type="component" value="Unassembled WGS sequence"/>
</dbReference>
<reference evidence="2" key="3">
    <citation type="submission" date="2015-06" db="UniProtKB">
        <authorList>
            <consortium name="EnsemblMetazoa"/>
        </authorList>
    </citation>
    <scope>IDENTIFICATION</scope>
</reference>
<proteinExistence type="predicted"/>
<sequence length="107" mass="12511">MDTGMSDAESSRLNDRLQHALAQFLLFYHSIWKSSIPLKFMDSFSEKALIRRVRERIWKIKMPTKKLQAMGHDFIEWLRERVIGAACSLSSSLPSHEKHAHHREGLH</sequence>
<organism evidence="1">
    <name type="scientific">Capitella teleta</name>
    <name type="common">Polychaete worm</name>
    <dbReference type="NCBI Taxonomy" id="283909"/>
    <lineage>
        <taxon>Eukaryota</taxon>
        <taxon>Metazoa</taxon>
        <taxon>Spiralia</taxon>
        <taxon>Lophotrochozoa</taxon>
        <taxon>Annelida</taxon>
        <taxon>Polychaeta</taxon>
        <taxon>Sedentaria</taxon>
        <taxon>Scolecida</taxon>
        <taxon>Capitellidae</taxon>
        <taxon>Capitella</taxon>
    </lineage>
</organism>
<protein>
    <submittedName>
        <fullName evidence="1 2">Uncharacterized protein</fullName>
    </submittedName>
</protein>
<evidence type="ECO:0000313" key="3">
    <source>
        <dbReference type="Proteomes" id="UP000014760"/>
    </source>
</evidence>
<reference evidence="1 3" key="2">
    <citation type="journal article" date="2013" name="Nature">
        <title>Insights into bilaterian evolution from three spiralian genomes.</title>
        <authorList>
            <person name="Simakov O."/>
            <person name="Marletaz F."/>
            <person name="Cho S.J."/>
            <person name="Edsinger-Gonzales E."/>
            <person name="Havlak P."/>
            <person name="Hellsten U."/>
            <person name="Kuo D.H."/>
            <person name="Larsson T."/>
            <person name="Lv J."/>
            <person name="Arendt D."/>
            <person name="Savage R."/>
            <person name="Osoegawa K."/>
            <person name="de Jong P."/>
            <person name="Grimwood J."/>
            <person name="Chapman J.A."/>
            <person name="Shapiro H."/>
            <person name="Aerts A."/>
            <person name="Otillar R.P."/>
            <person name="Terry A.Y."/>
            <person name="Boore J.L."/>
            <person name="Grigoriev I.V."/>
            <person name="Lindberg D.R."/>
            <person name="Seaver E.C."/>
            <person name="Weisblat D.A."/>
            <person name="Putnam N.H."/>
            <person name="Rokhsar D.S."/>
        </authorList>
    </citation>
    <scope>NUCLEOTIDE SEQUENCE</scope>
    <source>
        <strain evidence="1 3">I ESC-2004</strain>
    </source>
</reference>
<reference evidence="3" key="1">
    <citation type="submission" date="2012-12" db="EMBL/GenBank/DDBJ databases">
        <authorList>
            <person name="Hellsten U."/>
            <person name="Grimwood J."/>
            <person name="Chapman J.A."/>
            <person name="Shapiro H."/>
            <person name="Aerts A."/>
            <person name="Otillar R.P."/>
            <person name="Terry A.Y."/>
            <person name="Boore J.L."/>
            <person name="Simakov O."/>
            <person name="Marletaz F."/>
            <person name="Cho S.-J."/>
            <person name="Edsinger-Gonzales E."/>
            <person name="Havlak P."/>
            <person name="Kuo D.-H."/>
            <person name="Larsson T."/>
            <person name="Lv J."/>
            <person name="Arendt D."/>
            <person name="Savage R."/>
            <person name="Osoegawa K."/>
            <person name="de Jong P."/>
            <person name="Lindberg D.R."/>
            <person name="Seaver E.C."/>
            <person name="Weisblat D.A."/>
            <person name="Putnam N.H."/>
            <person name="Grigoriev I.V."/>
            <person name="Rokhsar D.S."/>
        </authorList>
    </citation>
    <scope>NUCLEOTIDE SEQUENCE</scope>
    <source>
        <strain evidence="3">I ESC-2004</strain>
    </source>
</reference>
<name>R7TM91_CAPTE</name>
<evidence type="ECO:0000313" key="1">
    <source>
        <dbReference type="EMBL" id="ELT92676.1"/>
    </source>
</evidence>
<dbReference type="AlphaFoldDB" id="R7TM91"/>